<dbReference type="InterPro" id="IPR052323">
    <property type="entry name" value="LRP2-binding"/>
</dbReference>
<evidence type="ECO:0000256" key="4">
    <source>
        <dbReference type="ARBA" id="ARBA00022803"/>
    </source>
</evidence>
<keyword evidence="4" id="KW-0802">TPR repeat</keyword>
<dbReference type="SMART" id="SM00671">
    <property type="entry name" value="SEL1"/>
    <property type="match status" value="5"/>
</dbReference>
<evidence type="ECO:0000256" key="5">
    <source>
        <dbReference type="ARBA" id="ARBA00037614"/>
    </source>
</evidence>
<protein>
    <recommendedName>
        <fullName evidence="6">LRP2-binding protein</fullName>
    </recommendedName>
</protein>
<keyword evidence="8" id="KW-1185">Reference proteome</keyword>
<dbReference type="PANTHER" id="PTHR44554:SF1">
    <property type="entry name" value="LRP2-BINDING PROTEIN"/>
    <property type="match status" value="1"/>
</dbReference>
<evidence type="ECO:0000256" key="1">
    <source>
        <dbReference type="ARBA" id="ARBA00004496"/>
    </source>
</evidence>
<reference evidence="7 8" key="1">
    <citation type="journal article" date="2018" name="Nat. Ecol. Evol.">
        <title>Shark genomes provide insights into elasmobranch evolution and the origin of vertebrates.</title>
        <authorList>
            <person name="Hara Y"/>
            <person name="Yamaguchi K"/>
            <person name="Onimaru K"/>
            <person name="Kadota M"/>
            <person name="Koyanagi M"/>
            <person name="Keeley SD"/>
            <person name="Tatsumi K"/>
            <person name="Tanaka K"/>
            <person name="Motone F"/>
            <person name="Kageyama Y"/>
            <person name="Nozu R"/>
            <person name="Adachi N"/>
            <person name="Nishimura O"/>
            <person name="Nakagawa R"/>
            <person name="Tanegashima C"/>
            <person name="Kiyatake I"/>
            <person name="Matsumoto R"/>
            <person name="Murakumo K"/>
            <person name="Nishida K"/>
            <person name="Terakita A"/>
            <person name="Kuratani S"/>
            <person name="Sato K"/>
            <person name="Hyodo S Kuraku.S."/>
        </authorList>
    </citation>
    <scope>NUCLEOTIDE SEQUENCE [LARGE SCALE GENOMIC DNA]</scope>
</reference>
<dbReference type="AlphaFoldDB" id="A0A401NQK0"/>
<dbReference type="SUPFAM" id="SSF81901">
    <property type="entry name" value="HCP-like"/>
    <property type="match status" value="1"/>
</dbReference>
<comment type="function">
    <text evidence="5">May act as an adapter that regulates LRP2 function.</text>
</comment>
<keyword evidence="3" id="KW-0677">Repeat</keyword>
<accession>A0A401NQK0</accession>
<dbReference type="Pfam" id="PF08238">
    <property type="entry name" value="Sel1"/>
    <property type="match status" value="5"/>
</dbReference>
<dbReference type="Gene3D" id="1.25.40.10">
    <property type="entry name" value="Tetratricopeptide repeat domain"/>
    <property type="match status" value="3"/>
</dbReference>
<sequence length="359" mass="40932">MERKREIRPLVQSTNRLKLTCELLPQKRTKKCPSLQDRGIKNNAAQTLAESFKITNEVKRADEFLRKRIKEGDLQAIFLLGQLYFEEGCYETAFAEFNKIKDTDIQALYQLSVMYYDGLGVKANPALGVEYMNRIINSDDTRARRLKFAAFYNLGRASFEGFGLQQSDKEAERLWLIAADDGNPKASVKAQTILGLFYCRPESQDLQKAFFWHSEACGNGSLESQGVLGLLYLTGHGIRKDKYSAWVCLKEASSRGNVYAQGHLVADFYSRKLYHSTVELAQRVAQYDNVPQIAKETECMPSYIAKGIAMAAFYYARCLQLGLGTKQNQVEARKYYYKAINMDRDVATDLHFQVIMEII</sequence>
<dbReference type="InterPro" id="IPR011990">
    <property type="entry name" value="TPR-like_helical_dom_sf"/>
</dbReference>
<evidence type="ECO:0000313" key="8">
    <source>
        <dbReference type="Proteomes" id="UP000288216"/>
    </source>
</evidence>
<evidence type="ECO:0000313" key="7">
    <source>
        <dbReference type="EMBL" id="GCB63127.1"/>
    </source>
</evidence>
<dbReference type="OrthoDB" id="2384430at2759"/>
<evidence type="ECO:0000256" key="6">
    <source>
        <dbReference type="ARBA" id="ARBA00039954"/>
    </source>
</evidence>
<dbReference type="OMA" id="VESCKQH"/>
<dbReference type="GO" id="GO:0005737">
    <property type="term" value="C:cytoplasm"/>
    <property type="evidence" value="ECO:0007669"/>
    <property type="project" value="UniProtKB-SubCell"/>
</dbReference>
<evidence type="ECO:0000256" key="2">
    <source>
        <dbReference type="ARBA" id="ARBA00022490"/>
    </source>
</evidence>
<dbReference type="InterPro" id="IPR006597">
    <property type="entry name" value="Sel1-like"/>
</dbReference>
<dbReference type="PANTHER" id="PTHR44554">
    <property type="entry name" value="LRP2-BINDING PROTEIN"/>
    <property type="match status" value="1"/>
</dbReference>
<dbReference type="STRING" id="75743.A0A401NQK0"/>
<comment type="subcellular location">
    <subcellularLocation>
        <location evidence="1">Cytoplasm</location>
    </subcellularLocation>
</comment>
<proteinExistence type="predicted"/>
<keyword evidence="2" id="KW-0963">Cytoplasm</keyword>
<gene>
    <name evidence="7" type="ORF">scyTo_0004356</name>
</gene>
<comment type="caution">
    <text evidence="7">The sequence shown here is derived from an EMBL/GenBank/DDBJ whole genome shotgun (WGS) entry which is preliminary data.</text>
</comment>
<name>A0A401NQK0_SCYTO</name>
<evidence type="ECO:0000256" key="3">
    <source>
        <dbReference type="ARBA" id="ARBA00022737"/>
    </source>
</evidence>
<organism evidence="7 8">
    <name type="scientific">Scyliorhinus torazame</name>
    <name type="common">Cloudy catshark</name>
    <name type="synonym">Catulus torazame</name>
    <dbReference type="NCBI Taxonomy" id="75743"/>
    <lineage>
        <taxon>Eukaryota</taxon>
        <taxon>Metazoa</taxon>
        <taxon>Chordata</taxon>
        <taxon>Craniata</taxon>
        <taxon>Vertebrata</taxon>
        <taxon>Chondrichthyes</taxon>
        <taxon>Elasmobranchii</taxon>
        <taxon>Galeomorphii</taxon>
        <taxon>Galeoidea</taxon>
        <taxon>Carcharhiniformes</taxon>
        <taxon>Scyliorhinidae</taxon>
        <taxon>Scyliorhinus</taxon>
    </lineage>
</organism>
<dbReference type="Proteomes" id="UP000288216">
    <property type="component" value="Unassembled WGS sequence"/>
</dbReference>
<dbReference type="EMBL" id="BFAA01001290">
    <property type="protein sequence ID" value="GCB63127.1"/>
    <property type="molecule type" value="Genomic_DNA"/>
</dbReference>